<proteinExistence type="predicted"/>
<evidence type="ECO:0000313" key="1">
    <source>
        <dbReference type="EMBL" id="UKH47879.1"/>
    </source>
</evidence>
<sequence length="46" mass="5217">MFCFVVFARTRFITFLPKIFLKFFLTIRTGLSSICINGATSPIALN</sequence>
<dbReference type="EMBL" id="MZ956763">
    <property type="protein sequence ID" value="UKH47879.1"/>
    <property type="molecule type" value="Genomic_DNA"/>
</dbReference>
<accession>A0ABY3TDE5</accession>
<dbReference type="Proteomes" id="UP001239668">
    <property type="component" value="Segment"/>
</dbReference>
<keyword evidence="2" id="KW-1185">Reference proteome</keyword>
<protein>
    <submittedName>
        <fullName evidence="1">Uncharacterized protein</fullName>
    </submittedName>
</protein>
<name>A0ABY3TDE5_9CAUD</name>
<reference evidence="1 2" key="1">
    <citation type="submission" date="2021-08" db="EMBL/GenBank/DDBJ databases">
        <title>Characterization of phages by metagenomic analysis of hospital wastewater samples.</title>
        <authorList>
            <person name="Salih H."/>
            <person name="Karaynir A."/>
            <person name="Yalcin M."/>
            <person name="Oryasin E."/>
            <person name="Holyavkin C."/>
            <person name="Bozdogan B."/>
        </authorList>
    </citation>
    <scope>NUCLEOTIDE SEQUENCE [LARGE SCALE GENOMIC DNA]</scope>
</reference>
<organism evidence="1 2">
    <name type="scientific">Escherichia phage RP3</name>
    <dbReference type="NCBI Taxonomy" id="2867296"/>
    <lineage>
        <taxon>Viruses</taxon>
        <taxon>Duplodnaviria</taxon>
        <taxon>Heunggongvirae</taxon>
        <taxon>Uroviricota</taxon>
        <taxon>Caudoviricetes</taxon>
        <taxon>Andersonviridae</taxon>
        <taxon>Ounavirinae</taxon>
        <taxon>Felixounavirus</taxon>
        <taxon>Felixounavirus RP3</taxon>
    </lineage>
</organism>
<evidence type="ECO:0000313" key="2">
    <source>
        <dbReference type="Proteomes" id="UP001239668"/>
    </source>
</evidence>